<sequence>MGINLLFILVTFPIEPEALQPVHIKIQLNVIEFLNVFKQYEKQQSTVASQRSYVSNEFIYCLKGLVSISKTMLCFLTSLAAVYFPEHPDMATLGRQLADEYADCDSIMYNCMQSLIEKLR</sequence>
<feature type="chain" id="PRO_5014979790" evidence="1">
    <location>
        <begin position="19"/>
        <end position="120"/>
    </location>
</feature>
<keyword evidence="1" id="KW-0732">Signal</keyword>
<accession>A0A2M4B2S0</accession>
<dbReference type="AlphaFoldDB" id="A0A2M4B2S0"/>
<evidence type="ECO:0000256" key="1">
    <source>
        <dbReference type="SAM" id="SignalP"/>
    </source>
</evidence>
<reference evidence="2" key="1">
    <citation type="submission" date="2018-01" db="EMBL/GenBank/DDBJ databases">
        <title>An insight into the sialome of Amazonian anophelines.</title>
        <authorList>
            <person name="Ribeiro J.M."/>
            <person name="Scarpassa V."/>
            <person name="Calvo E."/>
        </authorList>
    </citation>
    <scope>NUCLEOTIDE SEQUENCE</scope>
    <source>
        <tissue evidence="2">Salivary glands</tissue>
    </source>
</reference>
<organism evidence="2">
    <name type="scientific">Anopheles triannulatus</name>
    <dbReference type="NCBI Taxonomy" id="58253"/>
    <lineage>
        <taxon>Eukaryota</taxon>
        <taxon>Metazoa</taxon>
        <taxon>Ecdysozoa</taxon>
        <taxon>Arthropoda</taxon>
        <taxon>Hexapoda</taxon>
        <taxon>Insecta</taxon>
        <taxon>Pterygota</taxon>
        <taxon>Neoptera</taxon>
        <taxon>Endopterygota</taxon>
        <taxon>Diptera</taxon>
        <taxon>Nematocera</taxon>
        <taxon>Culicoidea</taxon>
        <taxon>Culicidae</taxon>
        <taxon>Anophelinae</taxon>
        <taxon>Anopheles</taxon>
    </lineage>
</organism>
<dbReference type="EMBL" id="GGFK01014015">
    <property type="protein sequence ID" value="MBW47336.1"/>
    <property type="molecule type" value="Transcribed_RNA"/>
</dbReference>
<name>A0A2M4B2S0_9DIPT</name>
<protein>
    <submittedName>
        <fullName evidence="2">Putative secreted protein</fullName>
    </submittedName>
</protein>
<proteinExistence type="predicted"/>
<feature type="signal peptide" evidence="1">
    <location>
        <begin position="1"/>
        <end position="18"/>
    </location>
</feature>
<evidence type="ECO:0000313" key="2">
    <source>
        <dbReference type="EMBL" id="MBW47336.1"/>
    </source>
</evidence>